<dbReference type="InterPro" id="IPR056858">
    <property type="entry name" value="VSR_TRX"/>
</dbReference>
<dbReference type="EMBL" id="JALJOS010000006">
    <property type="protein sequence ID" value="KAK9837607.1"/>
    <property type="molecule type" value="Genomic_DNA"/>
</dbReference>
<dbReference type="Gene3D" id="3.50.30.30">
    <property type="match status" value="1"/>
</dbReference>
<evidence type="ECO:0000256" key="4">
    <source>
        <dbReference type="ARBA" id="ARBA00022729"/>
    </source>
</evidence>
<dbReference type="InterPro" id="IPR046450">
    <property type="entry name" value="PA_dom_sf"/>
</dbReference>
<sequence>MYLANFGAPKYGGELSGKLVYVDRNHGHDFQCHPSCNYACQNFADASPSFHLQREDANWIMLVDRGPQEDDTQACKFTEKVMNAQNAGAQGVIVVNFEDRATTMQAPDEADEDASSVDLRNITIPAGFITRSDGQILKDLMDSSKGEAQETFVVMDWNDVLPRAEKVDWEFWTNSNDQCGKTCKIQQSFIREFAPVAKELEGNWTRFTPHYIVWVCPRAYWNSRECQSQCIHHGRYCTPDPDGNLEHGYKGRDVVQENLRQLCVHKLANESGRPWVWWEYTTRFADECKMADNNYNEECAERVFTELAGDDWSNKDALRACIGDIDADSNNDMMQAEMRSQRGSSQVGEVFILPTVRINHGQYRGKLAYTEVLRAICAGFTKNNEPDVCLRVAEDGCREGSVGDRECKARSDGKTQCKNNFSGYQCECGRGFLPHTDSKGEETCLNVNECLSVDQATLDPACTCERCACKDTYGSYECISDIPDDCARDNECWIGSFKGDGKQQSFSACQDNLHTIQDKASKGESVSGMANHTCACGACFTQYEENGRMECVPKCDLSYCDLDTGVCNVPPPKTGGTPVWAVLSIVFGSFILVGLIGYAVYRYRLRGEMHQEIRDIMAQYMPLENQSGVDSHANGEGPNRFGGV</sequence>
<dbReference type="InterPro" id="IPR018097">
    <property type="entry name" value="EGF_Ca-bd_CS"/>
</dbReference>
<evidence type="ECO:0000256" key="9">
    <source>
        <dbReference type="ARBA" id="ARBA00023157"/>
    </source>
</evidence>
<dbReference type="InterPro" id="IPR003137">
    <property type="entry name" value="PA_domain"/>
</dbReference>
<dbReference type="GO" id="GO:0016020">
    <property type="term" value="C:membrane"/>
    <property type="evidence" value="ECO:0007669"/>
    <property type="project" value="UniProtKB-SubCell"/>
</dbReference>
<keyword evidence="3 12" id="KW-0812">Transmembrane</keyword>
<dbReference type="Pfam" id="PF25011">
    <property type="entry name" value="VSR_TRX"/>
    <property type="match status" value="1"/>
</dbReference>
<evidence type="ECO:0000256" key="1">
    <source>
        <dbReference type="ARBA" id="ARBA00004479"/>
    </source>
</evidence>
<dbReference type="AlphaFoldDB" id="A0AAW1RVF0"/>
<keyword evidence="10" id="KW-0325">Glycoprotein</keyword>
<evidence type="ECO:0000259" key="14">
    <source>
        <dbReference type="Pfam" id="PF25011"/>
    </source>
</evidence>
<keyword evidence="6" id="KW-0106">Calcium</keyword>
<gene>
    <name evidence="15" type="ORF">WJX74_001306</name>
</gene>
<evidence type="ECO:0000313" key="15">
    <source>
        <dbReference type="EMBL" id="KAK9837607.1"/>
    </source>
</evidence>
<evidence type="ECO:0000256" key="11">
    <source>
        <dbReference type="ARBA" id="ARBA00037847"/>
    </source>
</evidence>
<keyword evidence="9" id="KW-1015">Disulfide bond</keyword>
<feature type="transmembrane region" description="Helical" evidence="12">
    <location>
        <begin position="579"/>
        <end position="601"/>
    </location>
</feature>
<comment type="subcellular location">
    <subcellularLocation>
        <location evidence="11">Endomembrane system</location>
        <topology evidence="11">Single-pass membrane protein</topology>
    </subcellularLocation>
    <subcellularLocation>
        <location evidence="1">Membrane</location>
        <topology evidence="1">Single-pass type I membrane protein</topology>
    </subcellularLocation>
</comment>
<comment type="caution">
    <text evidence="15">The sequence shown here is derived from an EMBL/GenBank/DDBJ whole genome shotgun (WGS) entry which is preliminary data.</text>
</comment>
<reference evidence="15 16" key="1">
    <citation type="journal article" date="2024" name="Nat. Commun.">
        <title>Phylogenomics reveals the evolutionary origins of lichenization in chlorophyte algae.</title>
        <authorList>
            <person name="Puginier C."/>
            <person name="Libourel C."/>
            <person name="Otte J."/>
            <person name="Skaloud P."/>
            <person name="Haon M."/>
            <person name="Grisel S."/>
            <person name="Petersen M."/>
            <person name="Berrin J.G."/>
            <person name="Delaux P.M."/>
            <person name="Dal Grande F."/>
            <person name="Keller J."/>
        </authorList>
    </citation>
    <scope>NUCLEOTIDE SEQUENCE [LARGE SCALE GENOMIC DNA]</scope>
    <source>
        <strain evidence="15 16">SAG 2145</strain>
    </source>
</reference>
<dbReference type="PANTHER" id="PTHR22702">
    <property type="entry name" value="PROTEASE-ASSOCIATED DOMAIN-CONTAINING PROTEIN"/>
    <property type="match status" value="1"/>
</dbReference>
<accession>A0AAW1RVF0</accession>
<dbReference type="PROSITE" id="PS01187">
    <property type="entry name" value="EGF_CA"/>
    <property type="match status" value="1"/>
</dbReference>
<keyword evidence="2" id="KW-0245">EGF-like domain</keyword>
<dbReference type="Pfam" id="PF02225">
    <property type="entry name" value="PA"/>
    <property type="match status" value="1"/>
</dbReference>
<dbReference type="Proteomes" id="UP001438707">
    <property type="component" value="Unassembled WGS sequence"/>
</dbReference>
<feature type="domain" description="Vacuolar sorting receptor thioredoxin-like" evidence="14">
    <location>
        <begin position="167"/>
        <end position="377"/>
    </location>
</feature>
<keyword evidence="7 12" id="KW-1133">Transmembrane helix</keyword>
<dbReference type="PANTHER" id="PTHR22702:SF1">
    <property type="entry name" value="PROTEASE-ASSOCIATED DOMAIN-CONTAINING PROTEIN 1"/>
    <property type="match status" value="1"/>
</dbReference>
<keyword evidence="16" id="KW-1185">Reference proteome</keyword>
<evidence type="ECO:0000256" key="8">
    <source>
        <dbReference type="ARBA" id="ARBA00023136"/>
    </source>
</evidence>
<evidence type="ECO:0000256" key="6">
    <source>
        <dbReference type="ARBA" id="ARBA00022837"/>
    </source>
</evidence>
<evidence type="ECO:0000256" key="2">
    <source>
        <dbReference type="ARBA" id="ARBA00022536"/>
    </source>
</evidence>
<dbReference type="SUPFAM" id="SSF52025">
    <property type="entry name" value="PA domain"/>
    <property type="match status" value="1"/>
</dbReference>
<protein>
    <submittedName>
        <fullName evidence="15">Uncharacterized protein</fullName>
    </submittedName>
</protein>
<keyword evidence="4" id="KW-0732">Signal</keyword>
<evidence type="ECO:0000313" key="16">
    <source>
        <dbReference type="Proteomes" id="UP001438707"/>
    </source>
</evidence>
<organism evidence="15 16">
    <name type="scientific">Apatococcus lobatus</name>
    <dbReference type="NCBI Taxonomy" id="904363"/>
    <lineage>
        <taxon>Eukaryota</taxon>
        <taxon>Viridiplantae</taxon>
        <taxon>Chlorophyta</taxon>
        <taxon>core chlorophytes</taxon>
        <taxon>Trebouxiophyceae</taxon>
        <taxon>Chlorellales</taxon>
        <taxon>Chlorellaceae</taxon>
        <taxon>Apatococcus</taxon>
    </lineage>
</organism>
<evidence type="ECO:0000259" key="13">
    <source>
        <dbReference type="Pfam" id="PF02225"/>
    </source>
</evidence>
<evidence type="ECO:0000256" key="5">
    <source>
        <dbReference type="ARBA" id="ARBA00022737"/>
    </source>
</evidence>
<evidence type="ECO:0000256" key="10">
    <source>
        <dbReference type="ARBA" id="ARBA00023180"/>
    </source>
</evidence>
<proteinExistence type="predicted"/>
<dbReference type="GO" id="GO:0005509">
    <property type="term" value="F:calcium ion binding"/>
    <property type="evidence" value="ECO:0007669"/>
    <property type="project" value="InterPro"/>
</dbReference>
<evidence type="ECO:0000256" key="7">
    <source>
        <dbReference type="ARBA" id="ARBA00022989"/>
    </source>
</evidence>
<keyword evidence="8 12" id="KW-0472">Membrane</keyword>
<feature type="domain" description="PA" evidence="13">
    <location>
        <begin position="16"/>
        <end position="137"/>
    </location>
</feature>
<evidence type="ECO:0000256" key="12">
    <source>
        <dbReference type="SAM" id="Phobius"/>
    </source>
</evidence>
<name>A0AAW1RVF0_9CHLO</name>
<dbReference type="GO" id="GO:0012505">
    <property type="term" value="C:endomembrane system"/>
    <property type="evidence" value="ECO:0007669"/>
    <property type="project" value="UniProtKB-SubCell"/>
</dbReference>
<keyword evidence="5" id="KW-0677">Repeat</keyword>
<evidence type="ECO:0000256" key="3">
    <source>
        <dbReference type="ARBA" id="ARBA00022692"/>
    </source>
</evidence>